<reference evidence="2 3" key="1">
    <citation type="submission" date="2017-07" db="EMBL/GenBank/DDBJ databases">
        <title>Sandarakinorhabdus cyanobacteriorum sp. nov., a novel bacterium isolated from cyanobacterial aggregates in a eutrophic lake.</title>
        <authorList>
            <person name="Cai H."/>
        </authorList>
    </citation>
    <scope>NUCLEOTIDE SEQUENCE [LARGE SCALE GENOMIC DNA]</scope>
    <source>
        <strain evidence="2 3">TH057</strain>
    </source>
</reference>
<organism evidence="2 3">
    <name type="scientific">Sandarakinorhabdus cyanobacteriorum</name>
    <dbReference type="NCBI Taxonomy" id="1981098"/>
    <lineage>
        <taxon>Bacteria</taxon>
        <taxon>Pseudomonadati</taxon>
        <taxon>Pseudomonadota</taxon>
        <taxon>Alphaproteobacteria</taxon>
        <taxon>Sphingomonadales</taxon>
        <taxon>Sphingosinicellaceae</taxon>
        <taxon>Sandarakinorhabdus</taxon>
    </lineage>
</organism>
<evidence type="ECO:0000313" key="2">
    <source>
        <dbReference type="EMBL" id="OYQ35444.1"/>
    </source>
</evidence>
<dbReference type="InterPro" id="IPR018756">
    <property type="entry name" value="DUF2314"/>
</dbReference>
<proteinExistence type="predicted"/>
<protein>
    <recommendedName>
        <fullName evidence="1">DUF2314 domain-containing protein</fullName>
    </recommendedName>
</protein>
<dbReference type="EMBL" id="NOXT01000058">
    <property type="protein sequence ID" value="OYQ35444.1"/>
    <property type="molecule type" value="Genomic_DNA"/>
</dbReference>
<sequence length="159" mass="17521">MTMFAILGLALVAAFLLLRRWFGPPRGVHFAPDDPQLLAAKARARDGMPDFWAALIAADPADTDFMIKFNLHHGRAGAAPESIWARAIERRDGAIHGRLANPPLDPAWNEGDAVVIDPAAIDDWCFFRNNVAIGHFITRVMIERSAPHHAAQARKALGW</sequence>
<feature type="domain" description="DUF2314" evidence="1">
    <location>
        <begin position="34"/>
        <end position="158"/>
    </location>
</feature>
<evidence type="ECO:0000259" key="1">
    <source>
        <dbReference type="Pfam" id="PF10077"/>
    </source>
</evidence>
<accession>A0A255Z3D7</accession>
<dbReference type="OrthoDB" id="121776at2"/>
<evidence type="ECO:0000313" key="3">
    <source>
        <dbReference type="Proteomes" id="UP000216991"/>
    </source>
</evidence>
<gene>
    <name evidence="2" type="ORF">CHU93_01695</name>
</gene>
<dbReference type="Proteomes" id="UP000216991">
    <property type="component" value="Unassembled WGS sequence"/>
</dbReference>
<dbReference type="Pfam" id="PF10077">
    <property type="entry name" value="DUF2314"/>
    <property type="match status" value="1"/>
</dbReference>
<name>A0A255Z3D7_9SPHN</name>
<dbReference type="AlphaFoldDB" id="A0A255Z3D7"/>
<comment type="caution">
    <text evidence="2">The sequence shown here is derived from an EMBL/GenBank/DDBJ whole genome shotgun (WGS) entry which is preliminary data.</text>
</comment>
<keyword evidence="3" id="KW-1185">Reference proteome</keyword>